<dbReference type="AlphaFoldDB" id="A0A2P2JBF3"/>
<evidence type="ECO:0000313" key="1">
    <source>
        <dbReference type="EMBL" id="MBW90773.1"/>
    </source>
</evidence>
<proteinExistence type="predicted"/>
<reference evidence="1" key="1">
    <citation type="submission" date="2018-02" db="EMBL/GenBank/DDBJ databases">
        <title>Rhizophora mucronata_Transcriptome.</title>
        <authorList>
            <person name="Meera S.P."/>
            <person name="Sreeshan A."/>
            <person name="Augustine A."/>
        </authorList>
    </citation>
    <scope>NUCLEOTIDE SEQUENCE</scope>
    <source>
        <tissue evidence="1">Leaf</tissue>
    </source>
</reference>
<accession>A0A2P2JBF3</accession>
<protein>
    <submittedName>
        <fullName evidence="1">Uncharacterized protein</fullName>
    </submittedName>
</protein>
<name>A0A2P2JBF3_RHIMU</name>
<organism evidence="1">
    <name type="scientific">Rhizophora mucronata</name>
    <name type="common">Asiatic mangrove</name>
    <dbReference type="NCBI Taxonomy" id="61149"/>
    <lineage>
        <taxon>Eukaryota</taxon>
        <taxon>Viridiplantae</taxon>
        <taxon>Streptophyta</taxon>
        <taxon>Embryophyta</taxon>
        <taxon>Tracheophyta</taxon>
        <taxon>Spermatophyta</taxon>
        <taxon>Magnoliopsida</taxon>
        <taxon>eudicotyledons</taxon>
        <taxon>Gunneridae</taxon>
        <taxon>Pentapetalae</taxon>
        <taxon>rosids</taxon>
        <taxon>fabids</taxon>
        <taxon>Malpighiales</taxon>
        <taxon>Rhizophoraceae</taxon>
        <taxon>Rhizophora</taxon>
    </lineage>
</organism>
<sequence>MRNCISLNNFTASLSSPFWIYAESIAFHELTLGQAKQSNT</sequence>
<dbReference type="EMBL" id="GGEC01010290">
    <property type="protein sequence ID" value="MBW90773.1"/>
    <property type="molecule type" value="Transcribed_RNA"/>
</dbReference>